<sequence length="95" mass="11184">MLKIDYDFDTEGEAHEDAYFDPYELNMLFEQTRQSLDTGLRRKLEGVVCKEHNQPPSITITGRYNQETEQMDINYHVDTCCQMFLVRVVSMLNNV</sequence>
<evidence type="ECO:0000313" key="2">
    <source>
        <dbReference type="Proteomes" id="UP000594468"/>
    </source>
</evidence>
<name>A0A7S8ECJ6_9CHLR</name>
<gene>
    <name evidence="1" type="ORF">G4Y79_07705</name>
</gene>
<reference evidence="1 2" key="1">
    <citation type="submission" date="2020-02" db="EMBL/GenBank/DDBJ databases">
        <authorList>
            <person name="Zheng R.K."/>
            <person name="Sun C.M."/>
        </authorList>
    </citation>
    <scope>NUCLEOTIDE SEQUENCE [LARGE SCALE GENOMIC DNA]</scope>
    <source>
        <strain evidence="2">rifampicinis</strain>
    </source>
</reference>
<dbReference type="EMBL" id="CP062983">
    <property type="protein sequence ID" value="QPC84248.1"/>
    <property type="molecule type" value="Genomic_DNA"/>
</dbReference>
<evidence type="ECO:0000313" key="1">
    <source>
        <dbReference type="EMBL" id="QPC84248.1"/>
    </source>
</evidence>
<dbReference type="RefSeq" id="WP_195172311.1">
    <property type="nucleotide sequence ID" value="NZ_CP062983.1"/>
</dbReference>
<keyword evidence="2" id="KW-1185">Reference proteome</keyword>
<accession>A0A7S8ECJ6</accession>
<dbReference type="AlphaFoldDB" id="A0A7S8ECJ6"/>
<organism evidence="1 2">
    <name type="scientific">Phototrophicus methaneseepsis</name>
    <dbReference type="NCBI Taxonomy" id="2710758"/>
    <lineage>
        <taxon>Bacteria</taxon>
        <taxon>Bacillati</taxon>
        <taxon>Chloroflexota</taxon>
        <taxon>Candidatus Thermofontia</taxon>
        <taxon>Phototrophicales</taxon>
        <taxon>Phototrophicaceae</taxon>
        <taxon>Phototrophicus</taxon>
    </lineage>
</organism>
<proteinExistence type="predicted"/>
<dbReference type="Proteomes" id="UP000594468">
    <property type="component" value="Chromosome"/>
</dbReference>
<protein>
    <submittedName>
        <fullName evidence="1">Uncharacterized protein</fullName>
    </submittedName>
</protein>
<dbReference type="KEGG" id="pmet:G4Y79_07705"/>